<dbReference type="CDD" id="cd04301">
    <property type="entry name" value="NAT_SF"/>
    <property type="match status" value="1"/>
</dbReference>
<keyword evidence="1" id="KW-0808">Transferase</keyword>
<sequence>MIRLLQEKDIEIVCKIVNDNWKSVYTGYVNEKLLDDDGCFHRKKSMESELLSGVLSNYVYECNRNIIALLSIGDTIDNDKIGAFEIWRIYISNSYQNQGIGNQLLNFAEEQAFKHGYKEIVIWAFKENIRAISFYEKHEYIKDKEEYLGEPYLTYGVRFNKSINNE</sequence>
<dbReference type="SUPFAM" id="SSF55729">
    <property type="entry name" value="Acyl-CoA N-acyltransferases (Nat)"/>
    <property type="match status" value="1"/>
</dbReference>
<name>A0A6B4JJR1_CLOBO</name>
<dbReference type="PANTHER" id="PTHR43617">
    <property type="entry name" value="L-AMINO ACID N-ACETYLTRANSFERASE"/>
    <property type="match status" value="1"/>
</dbReference>
<dbReference type="InterPro" id="IPR000182">
    <property type="entry name" value="GNAT_dom"/>
</dbReference>
<dbReference type="InterPro" id="IPR050276">
    <property type="entry name" value="MshD_Acetyltransferase"/>
</dbReference>
<dbReference type="PROSITE" id="PS51186">
    <property type="entry name" value="GNAT"/>
    <property type="match status" value="1"/>
</dbReference>
<dbReference type="Proteomes" id="UP000486903">
    <property type="component" value="Unassembled WGS sequence"/>
</dbReference>
<evidence type="ECO:0000313" key="1">
    <source>
        <dbReference type="EMBL" id="NFV24975.1"/>
    </source>
</evidence>
<accession>A0A6B4JJR1</accession>
<dbReference type="InterPro" id="IPR016181">
    <property type="entry name" value="Acyl_CoA_acyltransferase"/>
</dbReference>
<dbReference type="PANTHER" id="PTHR43617:SF38">
    <property type="entry name" value="N-ACETYLTRANSFERASE DOMAIN-CONTAINING PROTEIN"/>
    <property type="match status" value="1"/>
</dbReference>
<dbReference type="Gene3D" id="3.40.630.30">
    <property type="match status" value="1"/>
</dbReference>
<organism evidence="1 2">
    <name type="scientific">Clostridium botulinum</name>
    <dbReference type="NCBI Taxonomy" id="1491"/>
    <lineage>
        <taxon>Bacteria</taxon>
        <taxon>Bacillati</taxon>
        <taxon>Bacillota</taxon>
        <taxon>Clostridia</taxon>
        <taxon>Eubacteriales</taxon>
        <taxon>Clostridiaceae</taxon>
        <taxon>Clostridium</taxon>
    </lineage>
</organism>
<comment type="caution">
    <text evidence="1">The sequence shown here is derived from an EMBL/GenBank/DDBJ whole genome shotgun (WGS) entry which is preliminary data.</text>
</comment>
<dbReference type="EMBL" id="SXFB01000001">
    <property type="protein sequence ID" value="NFV24975.1"/>
    <property type="molecule type" value="Genomic_DNA"/>
</dbReference>
<protein>
    <submittedName>
        <fullName evidence="1">GNAT family N-acetyltransferase</fullName>
    </submittedName>
</protein>
<dbReference type="Pfam" id="PF00583">
    <property type="entry name" value="Acetyltransf_1"/>
    <property type="match status" value="1"/>
</dbReference>
<reference evidence="1 2" key="1">
    <citation type="submission" date="2019-04" db="EMBL/GenBank/DDBJ databases">
        <title>Genome sequencing of Clostridium botulinum Groups I-IV and Clostridium butyricum.</title>
        <authorList>
            <person name="Brunt J."/>
            <person name="Van Vliet A.H.M."/>
            <person name="Stringer S.C."/>
            <person name="Carter A.T."/>
            <person name="Peck M.W."/>
        </authorList>
    </citation>
    <scope>NUCLEOTIDE SEQUENCE [LARGE SCALE GENOMIC DNA]</scope>
    <source>
        <strain evidence="1 2">BL81</strain>
    </source>
</reference>
<gene>
    <name evidence="1" type="ORF">FDG31_02125</name>
</gene>
<dbReference type="GO" id="GO:0016747">
    <property type="term" value="F:acyltransferase activity, transferring groups other than amino-acyl groups"/>
    <property type="evidence" value="ECO:0007669"/>
    <property type="project" value="InterPro"/>
</dbReference>
<evidence type="ECO:0000313" key="2">
    <source>
        <dbReference type="Proteomes" id="UP000486903"/>
    </source>
</evidence>
<dbReference type="AlphaFoldDB" id="A0A6B4JJR1"/>
<proteinExistence type="predicted"/>
<dbReference type="RefSeq" id="WP_003370355.1">
    <property type="nucleotide sequence ID" value="NZ_JACBBA010000001.1"/>
</dbReference>